<sequence>MGHPSVYPTGTTIYNPEKAWGGYTVFQALERGAVLVDMNGTELRLWEGLHGFPNKILPGGYILGHSGERDPRYGMQDMVDLIQVDWNGNVVWKFNGYEHITDPDLPPEWMARVHHDYQRSGNPVGYYAPGQEPQSIGGNTLLLAHTNLHNERISDKRLLDDTIIEVDWQGNILWEWRCSDHFDELGFDDAAKTALYHNPNLRKSGGGMGDWMHINSMSALGPNPWFDQGDTRFHPDNIIWDARESNIIAIIDKQSGKIVWQLGPNYNTPELKHIGWIIGQHHAHMIPAGLPGAGNILVFDNGGWAGYGAPNPASPDGVKNAWRDYSRVLEINPVTLDIVWRYSPYEAGIPHPTDAFRFYSPYISNIQRLPNGNTLINEGANGRLFEVTVDHEIVWEFISPYWGKTVNTNMLYRAYRVPYEWVPQLPRPQETPVIAPDNTRLRQPGAAAPGFASVVRIEGTRPYKKSGDALCVATDSEDLKRSPKLFAVNRERFTLLTADDWPERAALTGSQLLLVGAERCVHCKSLYRQLESILDNEEYRHLPGHYLDADRHIALAEKLAVKTLPTLIWIVNGEEQARLSGSQAPERLRQWLTEQQA</sequence>
<dbReference type="AlphaFoldDB" id="A0A4R3VPS3"/>
<dbReference type="InterPro" id="IPR053143">
    <property type="entry name" value="Arylsulfate_ST"/>
</dbReference>
<dbReference type="InterPro" id="IPR013766">
    <property type="entry name" value="Thioredoxin_domain"/>
</dbReference>
<reference evidence="2 3" key="1">
    <citation type="submission" date="2019-03" db="EMBL/GenBank/DDBJ databases">
        <title>Genomic Encyclopedia of Type Strains, Phase IV (KMG-IV): sequencing the most valuable type-strain genomes for metagenomic binning, comparative biology and taxonomic classification.</title>
        <authorList>
            <person name="Goeker M."/>
        </authorList>
    </citation>
    <scope>NUCLEOTIDE SEQUENCE [LARGE SCALE GENOMIC DNA]</scope>
    <source>
        <strain evidence="2 3">DSM 16730</strain>
    </source>
</reference>
<dbReference type="Proteomes" id="UP000295433">
    <property type="component" value="Unassembled WGS sequence"/>
</dbReference>
<dbReference type="EMBL" id="SMBY01000001">
    <property type="protein sequence ID" value="TCV09074.1"/>
    <property type="molecule type" value="Genomic_DNA"/>
</dbReference>
<dbReference type="GO" id="GO:0004062">
    <property type="term" value="F:aryl sulfotransferase activity"/>
    <property type="evidence" value="ECO:0007669"/>
    <property type="project" value="InterPro"/>
</dbReference>
<evidence type="ECO:0000313" key="3">
    <source>
        <dbReference type="Proteomes" id="UP000295433"/>
    </source>
</evidence>
<dbReference type="PROSITE" id="PS51352">
    <property type="entry name" value="THIOREDOXIN_2"/>
    <property type="match status" value="1"/>
</dbReference>
<feature type="domain" description="Thioredoxin" evidence="1">
    <location>
        <begin position="442"/>
        <end position="597"/>
    </location>
</feature>
<evidence type="ECO:0000313" key="2">
    <source>
        <dbReference type="EMBL" id="TCV09074.1"/>
    </source>
</evidence>
<keyword evidence="3" id="KW-1185">Reference proteome</keyword>
<gene>
    <name evidence="2" type="ORF">EDC54_101598</name>
</gene>
<dbReference type="InterPro" id="IPR010262">
    <property type="entry name" value="Arylsulfotransferase_bact"/>
</dbReference>
<dbReference type="PANTHER" id="PTHR35340:SF5">
    <property type="entry name" value="ASST-DOMAIN-CONTAINING PROTEIN"/>
    <property type="match status" value="1"/>
</dbReference>
<dbReference type="PANTHER" id="PTHR35340">
    <property type="entry name" value="PQQ ENZYME REPEAT PROTEIN-RELATED"/>
    <property type="match status" value="1"/>
</dbReference>
<dbReference type="CDD" id="cd02947">
    <property type="entry name" value="TRX_family"/>
    <property type="match status" value="1"/>
</dbReference>
<organism evidence="2 3">
    <name type="scientific">Samsonia erythrinae</name>
    <dbReference type="NCBI Taxonomy" id="160434"/>
    <lineage>
        <taxon>Bacteria</taxon>
        <taxon>Pseudomonadati</taxon>
        <taxon>Pseudomonadota</taxon>
        <taxon>Gammaproteobacteria</taxon>
        <taxon>Enterobacterales</taxon>
        <taxon>Pectobacteriaceae</taxon>
        <taxon>Samsonia</taxon>
    </lineage>
</organism>
<dbReference type="RefSeq" id="WP_132453031.1">
    <property type="nucleotide sequence ID" value="NZ_JAWIZJ010000001.1"/>
</dbReference>
<dbReference type="SUPFAM" id="SSF52833">
    <property type="entry name" value="Thioredoxin-like"/>
    <property type="match status" value="1"/>
</dbReference>
<name>A0A4R3VPS3_9GAMM</name>
<protein>
    <submittedName>
        <fullName evidence="2">Thioredoxin</fullName>
    </submittedName>
</protein>
<dbReference type="InterPro" id="IPR036249">
    <property type="entry name" value="Thioredoxin-like_sf"/>
</dbReference>
<proteinExistence type="predicted"/>
<dbReference type="OrthoDB" id="264813at2"/>
<accession>A0A4R3VPS3</accession>
<evidence type="ECO:0000259" key="1">
    <source>
        <dbReference type="PROSITE" id="PS51352"/>
    </source>
</evidence>
<dbReference type="Pfam" id="PF00085">
    <property type="entry name" value="Thioredoxin"/>
    <property type="match status" value="1"/>
</dbReference>
<dbReference type="Gene3D" id="3.40.30.10">
    <property type="entry name" value="Glutaredoxin"/>
    <property type="match status" value="1"/>
</dbReference>
<dbReference type="Pfam" id="PF05935">
    <property type="entry name" value="Arylsulfotrans"/>
    <property type="match status" value="1"/>
</dbReference>
<comment type="caution">
    <text evidence="2">The sequence shown here is derived from an EMBL/GenBank/DDBJ whole genome shotgun (WGS) entry which is preliminary data.</text>
</comment>